<protein>
    <submittedName>
        <fullName evidence="14">Ion transporter</fullName>
    </submittedName>
</protein>
<evidence type="ECO:0000256" key="6">
    <source>
        <dbReference type="ARBA" id="ARBA00022958"/>
    </source>
</evidence>
<keyword evidence="7 12" id="KW-1133">Transmembrane helix</keyword>
<evidence type="ECO:0000256" key="4">
    <source>
        <dbReference type="ARBA" id="ARBA00022692"/>
    </source>
</evidence>
<evidence type="ECO:0000256" key="5">
    <source>
        <dbReference type="ARBA" id="ARBA00022826"/>
    </source>
</evidence>
<organism evidence="14 15">
    <name type="scientific">Catenovulum sediminis</name>
    <dbReference type="NCBI Taxonomy" id="1740262"/>
    <lineage>
        <taxon>Bacteria</taxon>
        <taxon>Pseudomonadati</taxon>
        <taxon>Pseudomonadota</taxon>
        <taxon>Gammaproteobacteria</taxon>
        <taxon>Alteromonadales</taxon>
        <taxon>Alteromonadaceae</taxon>
        <taxon>Catenovulum</taxon>
    </lineage>
</organism>
<feature type="transmembrane region" description="Helical" evidence="12">
    <location>
        <begin position="20"/>
        <end position="40"/>
    </location>
</feature>
<keyword evidence="4 12" id="KW-0812">Transmembrane</keyword>
<feature type="transmembrane region" description="Helical" evidence="12">
    <location>
        <begin position="164"/>
        <end position="182"/>
    </location>
</feature>
<evidence type="ECO:0000313" key="15">
    <source>
        <dbReference type="Proteomes" id="UP001467690"/>
    </source>
</evidence>
<evidence type="ECO:0000256" key="2">
    <source>
        <dbReference type="ARBA" id="ARBA00022448"/>
    </source>
</evidence>
<feature type="domain" description="Ion transport" evidence="13">
    <location>
        <begin position="21"/>
        <end position="219"/>
    </location>
</feature>
<gene>
    <name evidence="14" type="ORF">ABS311_08640</name>
</gene>
<feature type="transmembrane region" description="Helical" evidence="12">
    <location>
        <begin position="127"/>
        <end position="149"/>
    </location>
</feature>
<feature type="coiled-coil region" evidence="11">
    <location>
        <begin position="234"/>
        <end position="261"/>
    </location>
</feature>
<keyword evidence="3" id="KW-0633">Potassium transport</keyword>
<comment type="subcellular location">
    <subcellularLocation>
        <location evidence="1">Membrane</location>
        <topology evidence="1">Multi-pass membrane protein</topology>
    </subcellularLocation>
</comment>
<dbReference type="PANTHER" id="PTHR11537:SF254">
    <property type="entry name" value="POTASSIUM VOLTAGE-GATED CHANNEL PROTEIN SHAB"/>
    <property type="match status" value="1"/>
</dbReference>
<proteinExistence type="predicted"/>
<keyword evidence="9 12" id="KW-0472">Membrane</keyword>
<evidence type="ECO:0000256" key="3">
    <source>
        <dbReference type="ARBA" id="ARBA00022538"/>
    </source>
</evidence>
<evidence type="ECO:0000256" key="9">
    <source>
        <dbReference type="ARBA" id="ARBA00023136"/>
    </source>
</evidence>
<evidence type="ECO:0000256" key="1">
    <source>
        <dbReference type="ARBA" id="ARBA00004141"/>
    </source>
</evidence>
<evidence type="ECO:0000313" key="14">
    <source>
        <dbReference type="EMBL" id="MER2491950.1"/>
    </source>
</evidence>
<keyword evidence="2" id="KW-0813">Transport</keyword>
<comment type="caution">
    <text evidence="14">The sequence shown here is derived from an EMBL/GenBank/DDBJ whole genome shotgun (WGS) entry which is preliminary data.</text>
</comment>
<reference evidence="14 15" key="1">
    <citation type="submission" date="2024-06" db="EMBL/GenBank/DDBJ databases">
        <authorList>
            <person name="Chen R.Y."/>
        </authorList>
    </citation>
    <scope>NUCLEOTIDE SEQUENCE [LARGE SCALE GENOMIC DNA]</scope>
    <source>
        <strain evidence="14 15">D2</strain>
    </source>
</reference>
<evidence type="ECO:0000259" key="13">
    <source>
        <dbReference type="Pfam" id="PF00520"/>
    </source>
</evidence>
<dbReference type="EMBL" id="JBELOE010000170">
    <property type="protein sequence ID" value="MER2491950.1"/>
    <property type="molecule type" value="Genomic_DNA"/>
</dbReference>
<dbReference type="Proteomes" id="UP001467690">
    <property type="component" value="Unassembled WGS sequence"/>
</dbReference>
<sequence length="267" mass="30040">MLLEQLHQKDEEIPGPFDIAMMMLSAIAMLVILAILVLPLEAETKRLLTSIDTMICIVFILHFFFNLAGASNKKRYVQRHWLELVASIPLIEPLRFLRFLQIFRVIRMIRLARSVLLPMLKQRIQTTMAGLLVFMVVIVAGSAVAIFIIESEVPQSNIKTAEDALWWGLITISTVGYGDYYPVTTMGRVISSLLIISGVSLFGVISGYIASSFSHSNVQENIEETVPDWAKAMIQTQAQQNEAMKIQIAQLQKQIEKLTDSVKKTSE</sequence>
<dbReference type="RefSeq" id="WP_350401502.1">
    <property type="nucleotide sequence ID" value="NZ_JBELOE010000170.1"/>
</dbReference>
<dbReference type="PRINTS" id="PR00169">
    <property type="entry name" value="KCHANNEL"/>
</dbReference>
<feature type="transmembrane region" description="Helical" evidence="12">
    <location>
        <begin position="85"/>
        <end position="106"/>
    </location>
</feature>
<dbReference type="InterPro" id="IPR028325">
    <property type="entry name" value="VG_K_chnl"/>
</dbReference>
<dbReference type="InterPro" id="IPR005821">
    <property type="entry name" value="Ion_trans_dom"/>
</dbReference>
<evidence type="ECO:0000256" key="12">
    <source>
        <dbReference type="SAM" id="Phobius"/>
    </source>
</evidence>
<evidence type="ECO:0000256" key="7">
    <source>
        <dbReference type="ARBA" id="ARBA00022989"/>
    </source>
</evidence>
<feature type="transmembrane region" description="Helical" evidence="12">
    <location>
        <begin position="47"/>
        <end position="65"/>
    </location>
</feature>
<accession>A0ABV1RGA2</accession>
<keyword evidence="10" id="KW-0407">Ion channel</keyword>
<evidence type="ECO:0000256" key="10">
    <source>
        <dbReference type="ARBA" id="ARBA00023303"/>
    </source>
</evidence>
<name>A0ABV1RGA2_9ALTE</name>
<dbReference type="Pfam" id="PF00520">
    <property type="entry name" value="Ion_trans"/>
    <property type="match status" value="1"/>
</dbReference>
<keyword evidence="6" id="KW-0630">Potassium</keyword>
<keyword evidence="8" id="KW-0406">Ion transport</keyword>
<keyword evidence="15" id="KW-1185">Reference proteome</keyword>
<dbReference type="SUPFAM" id="SSF81324">
    <property type="entry name" value="Voltage-gated potassium channels"/>
    <property type="match status" value="1"/>
</dbReference>
<dbReference type="Gene3D" id="1.10.287.70">
    <property type="match status" value="1"/>
</dbReference>
<keyword evidence="11" id="KW-0175">Coiled coil</keyword>
<feature type="transmembrane region" description="Helical" evidence="12">
    <location>
        <begin position="189"/>
        <end position="210"/>
    </location>
</feature>
<evidence type="ECO:0000256" key="11">
    <source>
        <dbReference type="SAM" id="Coils"/>
    </source>
</evidence>
<keyword evidence="5" id="KW-0631">Potassium channel</keyword>
<evidence type="ECO:0000256" key="8">
    <source>
        <dbReference type="ARBA" id="ARBA00023065"/>
    </source>
</evidence>
<dbReference type="PANTHER" id="PTHR11537">
    <property type="entry name" value="VOLTAGE-GATED POTASSIUM CHANNEL"/>
    <property type="match status" value="1"/>
</dbReference>